<comment type="caution">
    <text evidence="3">The sequence shown here is derived from an EMBL/GenBank/DDBJ whole genome shotgun (WGS) entry which is preliminary data.</text>
</comment>
<feature type="transmembrane region" description="Helical" evidence="1">
    <location>
        <begin position="1259"/>
        <end position="1282"/>
    </location>
</feature>
<feature type="signal peptide" evidence="2">
    <location>
        <begin position="1"/>
        <end position="26"/>
    </location>
</feature>
<keyword evidence="1" id="KW-0472">Membrane</keyword>
<sequence>MLRLTDIISVVSAILLLLCIVQTALSTSCNYEVSGLTMEIFKNMTLFLHELSSADALQKSILAVDPIQTTFLFDIEEKLDETAERVNRVIKEKVTALNSAISYLEKLYADLMHTNEPIAICEPPLDSPAFFQSVFYQNTFVDPTSVSIVSLKPLPKSSCINIKLASILDSLVFTSSFPKADFHGEIEQDIFPVYDSDGYITANITTTARVANVYPRASFHSYLDQAVFSYPHINSFATTSSTIDPEKKEFAETYNQIISTDTSVPAGIMQSKIHSAHYGLADTFFVVFLSDCATTYAQTDYPNPDILREQLINFPKMFTRGQLKFSYNMLSEQDIYRYDDVDYPGIDLAAETLYVDVSAQQKLLKTSLQISVDIIQSIIDAKSDFSATGIVFVGWNDLFPLKSSYKVFTGPSEVYLNFMNSVVRNVSTANHCLIPTIFDLYVTLHNVYQDRVKYLSRVYPRRDPMYTEFKQHYQALNGSTHVPLQLTSRVRPLVIYILGSGISTNNQNKEETTPSLTLLSQLLKKMKKINIQIVVIAIPPDENSRQEKSVFNKRMLHYEQFCWLRRLLLPQSFHIFDIDDYASYITRHFSSRTMWFTHRNIYFRHIIESYISPLRNKGRDIYFSAPYLNLHGSSVVSFCGNVFVDLVNLPKGQRSAFNHTLLISVGQPASRFIIGSICVELPVDSLVAMYGLAHKTYKAFLLDKNSMAILGSNSRYKPLWQYFRWSIIDSLPKEAAKAILLREQGLIELDLHTGYIIYYKGKAYNNSFNLDDDFLDNTSPYPLINRTRYIFFKQIPDRNDLVLLVTLNFHIWDYPLAPRPTSTPVIKTEYLLCGEDSSTSAIFYTAQTVFSNAYKNTGKYTQGLSQDWYKIEMVCDSMDQMVSASPDVFEQKYNESLVGVLGLNPSVMRFARFATANSYILRDCYDAFNAKSTGVPDSVSQCIFLDLSGNVLAYPSFRCTNTYNKLIQDLLSQPVFKKISFHRSSCICSTRFYDSGDPVVLDDYDSYLYNFTCVSMVIRLYSKPNLNFLKYPEIVGFFIITFTEEGLKKLYVQKKKELIDKIATTCPDYDPSQPKYQSNSLMFIDLHTADIYIDDFASLLVDTEKIINPRVSQMQYLLWYHGFLHCPFKQYHDKVLRTMAASKSLEDIYYMMIFEKKEAITYDVYSKHLGDTDTVASVENRIVMGFFLDINGVAVDATYLSLNTTPSVGCRRELEDSEALLSYYPQSSTLSLTYSDAQLAVSGKTDFTTLSIYSDLERWILFPLLISATVFLLLFTLLRAILRRTPIAYRLHLRHVTGR</sequence>
<keyword evidence="2" id="KW-0732">Signal</keyword>
<organism evidence="3 4">
    <name type="scientific">Giardia duodenalis assemblage B</name>
    <dbReference type="NCBI Taxonomy" id="1394984"/>
    <lineage>
        <taxon>Eukaryota</taxon>
        <taxon>Metamonada</taxon>
        <taxon>Diplomonadida</taxon>
        <taxon>Hexamitidae</taxon>
        <taxon>Giardiinae</taxon>
        <taxon>Giardia</taxon>
    </lineage>
</organism>
<evidence type="ECO:0000313" key="3">
    <source>
        <dbReference type="EMBL" id="KWX14579.1"/>
    </source>
</evidence>
<dbReference type="Proteomes" id="UP000070089">
    <property type="component" value="Unassembled WGS sequence"/>
</dbReference>
<accession>A0A132NWZ3</accession>
<dbReference type="VEuPathDB" id="GiardiaDB:QR46_1393"/>
<evidence type="ECO:0000313" key="4">
    <source>
        <dbReference type="Proteomes" id="UP000070089"/>
    </source>
</evidence>
<reference evidence="3 4" key="1">
    <citation type="journal article" date="2015" name="Mol. Biochem. Parasitol.">
        <title>Identification of polymorphic genes for use in assemblage B genotyping assays through comparative genomics of multiple assemblage B Giardia duodenalis isolates.</title>
        <authorList>
            <person name="Wielinga C."/>
            <person name="Thompson R.C."/>
            <person name="Monis P."/>
            <person name="Ryan U."/>
        </authorList>
    </citation>
    <scope>NUCLEOTIDE SEQUENCE [LARGE SCALE GENOMIC DNA]</scope>
    <source>
        <strain evidence="3 4">BAH15c1</strain>
    </source>
</reference>
<proteinExistence type="predicted"/>
<gene>
    <name evidence="3" type="ORF">QR46_1393</name>
</gene>
<evidence type="ECO:0000256" key="2">
    <source>
        <dbReference type="SAM" id="SignalP"/>
    </source>
</evidence>
<dbReference type="PROSITE" id="PS51257">
    <property type="entry name" value="PROKAR_LIPOPROTEIN"/>
    <property type="match status" value="1"/>
</dbReference>
<dbReference type="EMBL" id="JXTI01000028">
    <property type="protein sequence ID" value="KWX14579.1"/>
    <property type="molecule type" value="Genomic_DNA"/>
</dbReference>
<feature type="chain" id="PRO_5007800146" evidence="2">
    <location>
        <begin position="27"/>
        <end position="1299"/>
    </location>
</feature>
<name>A0A132NWZ3_GIAIN</name>
<keyword evidence="1" id="KW-0812">Transmembrane</keyword>
<evidence type="ECO:0000256" key="1">
    <source>
        <dbReference type="SAM" id="Phobius"/>
    </source>
</evidence>
<keyword evidence="1" id="KW-1133">Transmembrane helix</keyword>
<dbReference type="OrthoDB" id="10319811at2759"/>
<protein>
    <submittedName>
        <fullName evidence="3">Uncharacterized protein</fullName>
    </submittedName>
</protein>